<sequence>GPPHPLRAYYDGHGINFALYLEYVTKI</sequence>
<evidence type="ECO:0000313" key="1">
    <source>
        <dbReference type="EMBL" id="CAF1508596.1"/>
    </source>
</evidence>
<feature type="non-terminal residue" evidence="1">
    <location>
        <position position="1"/>
    </location>
</feature>
<protein>
    <submittedName>
        <fullName evidence="1">Uncharacterized protein</fullName>
    </submittedName>
</protein>
<proteinExistence type="predicted"/>
<reference evidence="1" key="1">
    <citation type="submission" date="2021-02" db="EMBL/GenBank/DDBJ databases">
        <authorList>
            <person name="Nowell W R."/>
        </authorList>
    </citation>
    <scope>NUCLEOTIDE SEQUENCE</scope>
</reference>
<dbReference type="Proteomes" id="UP000663882">
    <property type="component" value="Unassembled WGS sequence"/>
</dbReference>
<organism evidence="1 2">
    <name type="scientific">Rotaria sordida</name>
    <dbReference type="NCBI Taxonomy" id="392033"/>
    <lineage>
        <taxon>Eukaryota</taxon>
        <taxon>Metazoa</taxon>
        <taxon>Spiralia</taxon>
        <taxon>Gnathifera</taxon>
        <taxon>Rotifera</taxon>
        <taxon>Eurotatoria</taxon>
        <taxon>Bdelloidea</taxon>
        <taxon>Philodinida</taxon>
        <taxon>Philodinidae</taxon>
        <taxon>Rotaria</taxon>
    </lineage>
</organism>
<accession>A0A815TX06</accession>
<name>A0A815TX06_9BILA</name>
<dbReference type="AlphaFoldDB" id="A0A815TX06"/>
<evidence type="ECO:0000313" key="2">
    <source>
        <dbReference type="Proteomes" id="UP000663882"/>
    </source>
</evidence>
<dbReference type="EMBL" id="CAJNOO010012651">
    <property type="protein sequence ID" value="CAF1508596.1"/>
    <property type="molecule type" value="Genomic_DNA"/>
</dbReference>
<comment type="caution">
    <text evidence="1">The sequence shown here is derived from an EMBL/GenBank/DDBJ whole genome shotgun (WGS) entry which is preliminary data.</text>
</comment>
<gene>
    <name evidence="1" type="ORF">RFH988_LOCUS39004</name>
</gene>